<name>A0A5N5ECK3_9ACTN</name>
<reference evidence="3 4" key="1">
    <citation type="submission" date="2019-09" db="EMBL/GenBank/DDBJ databases">
        <authorList>
            <person name="Liu P."/>
        </authorList>
    </citation>
    <scope>NUCLEOTIDE SEQUENCE [LARGE SCALE GENOMIC DNA]</scope>
    <source>
        <strain evidence="3 4">TRM68085</strain>
    </source>
</reference>
<feature type="compositionally biased region" description="Basic and acidic residues" evidence="1">
    <location>
        <begin position="568"/>
        <end position="581"/>
    </location>
</feature>
<keyword evidence="4" id="KW-1185">Reference proteome</keyword>
<dbReference type="AlphaFoldDB" id="A0A5N5ECK3"/>
<dbReference type="InterPro" id="IPR025295">
    <property type="entry name" value="eCIS_core_dom"/>
</dbReference>
<organism evidence="3 4">
    <name type="scientific">Streptomyces arboris</name>
    <dbReference type="NCBI Taxonomy" id="2600619"/>
    <lineage>
        <taxon>Bacteria</taxon>
        <taxon>Bacillati</taxon>
        <taxon>Actinomycetota</taxon>
        <taxon>Actinomycetes</taxon>
        <taxon>Kitasatosporales</taxon>
        <taxon>Streptomycetaceae</taxon>
        <taxon>Streptomyces</taxon>
    </lineage>
</organism>
<dbReference type="Pfam" id="PF13699">
    <property type="entry name" value="eCIS_core"/>
    <property type="match status" value="1"/>
</dbReference>
<accession>A0A5N5ECK3</accession>
<evidence type="ECO:0000313" key="3">
    <source>
        <dbReference type="EMBL" id="KAB2588316.1"/>
    </source>
</evidence>
<feature type="region of interest" description="Disordered" evidence="1">
    <location>
        <begin position="547"/>
        <end position="581"/>
    </location>
</feature>
<dbReference type="EMBL" id="VYUA01000052">
    <property type="protein sequence ID" value="KAB2588316.1"/>
    <property type="molecule type" value="Genomic_DNA"/>
</dbReference>
<dbReference type="Proteomes" id="UP000326907">
    <property type="component" value="Unassembled WGS sequence"/>
</dbReference>
<evidence type="ECO:0000313" key="4">
    <source>
        <dbReference type="Proteomes" id="UP000326907"/>
    </source>
</evidence>
<feature type="region of interest" description="Disordered" evidence="1">
    <location>
        <begin position="55"/>
        <end position="82"/>
    </location>
</feature>
<feature type="region of interest" description="Disordered" evidence="1">
    <location>
        <begin position="1"/>
        <end position="41"/>
    </location>
</feature>
<feature type="compositionally biased region" description="Polar residues" evidence="1">
    <location>
        <begin position="31"/>
        <end position="41"/>
    </location>
</feature>
<evidence type="ECO:0000259" key="2">
    <source>
        <dbReference type="Pfam" id="PF13699"/>
    </source>
</evidence>
<feature type="domain" description="eCIS core" evidence="2">
    <location>
        <begin position="110"/>
        <end position="181"/>
    </location>
</feature>
<comment type="caution">
    <text evidence="3">The sequence shown here is derived from an EMBL/GenBank/DDBJ whole genome shotgun (WGS) entry which is preliminary data.</text>
</comment>
<dbReference type="RefSeq" id="WP_151513549.1">
    <property type="nucleotide sequence ID" value="NZ_JBMVCA010000057.1"/>
</dbReference>
<gene>
    <name evidence="3" type="ORF">F5983_33075</name>
</gene>
<evidence type="ECO:0000256" key="1">
    <source>
        <dbReference type="SAM" id="MobiDB-lite"/>
    </source>
</evidence>
<feature type="compositionally biased region" description="Basic and acidic residues" evidence="1">
    <location>
        <begin position="1"/>
        <end position="16"/>
    </location>
</feature>
<protein>
    <submittedName>
        <fullName evidence="3">DUF4157 domain-containing protein</fullName>
    </submittedName>
</protein>
<proteinExistence type="predicted"/>
<sequence>MRAKGNAERPESERVGRTPGRTPATVPASANGAQPTSLLSLQGSAGNAAVVQMLRRAGHPGAQAAEQERHQHGPGCEHQQAEQPAVQRVAAPQVQRRSAVHDVLRTRGRPLDESTRSDMESRLGADFSDVRIHNDSAAKVSAAEVGARAYTAGSHIVIGDGGADKHTLAHELTHVIQQRQGPVAGTDNGSGLKVSDPSDRFEREAEANASRVMSSAAPVFRERAADAPGHAAAALVVQRMPKAKKASPEARANKDFARAVKSQFEAKGWIADGSPEVWARMTLHKIGGMNAQEAAGYKSSNAAYKVTPDNTMGPRSYEGERDKQAMRWVSTVVKNYLTEEGENPIEIQAAVHGGKLYISGNTTAANSLLASHLEGLSGSAFLNKVLKEYPADSDDLLRGNAEGRLARHSDKTDKRIANDSGNEAVTAKYANVIKALAEPVTVASGGEDGYHAERRIVDHLTGDESEKVIPNSLAGTKRPCVSCYANLFIGTEARPGPLWISGAANIGMPGYSAKNATRFVDRVDQAIGNTYATLQWECDADHEITIATTGGSPKTTIDYGTDSDSDTDGNRRRQTEAMETE</sequence>